<accession>A0A645JBL2</accession>
<organism evidence="1">
    <name type="scientific">bioreactor metagenome</name>
    <dbReference type="NCBI Taxonomy" id="1076179"/>
    <lineage>
        <taxon>unclassified sequences</taxon>
        <taxon>metagenomes</taxon>
        <taxon>ecological metagenomes</taxon>
    </lineage>
</organism>
<comment type="caution">
    <text evidence="1">The sequence shown here is derived from an EMBL/GenBank/DDBJ whole genome shotgun (WGS) entry which is preliminary data.</text>
</comment>
<dbReference type="EMBL" id="VSSQ01137252">
    <property type="protein sequence ID" value="MPN61105.1"/>
    <property type="molecule type" value="Genomic_DNA"/>
</dbReference>
<protein>
    <submittedName>
        <fullName evidence="1">Uncharacterized protein</fullName>
    </submittedName>
</protein>
<proteinExistence type="predicted"/>
<gene>
    <name evidence="1" type="ORF">SDC9_208839</name>
</gene>
<evidence type="ECO:0000313" key="1">
    <source>
        <dbReference type="EMBL" id="MPN61105.1"/>
    </source>
</evidence>
<sequence length="137" mass="15408">MFVESVAVGTVGKRNIHHFRVLHGLLQSMADRMMIILCFNDRDGVVLVDIEDIVRPLGRPAHSIIAAQVDSAIRDLCFHGDLIMAPFGGDGRRDEPQLDIFFSHLLSINQGFRSFQRRLFQSGKGLCSRMGQTSRVR</sequence>
<reference evidence="1" key="1">
    <citation type="submission" date="2019-08" db="EMBL/GenBank/DDBJ databases">
        <authorList>
            <person name="Kucharzyk K."/>
            <person name="Murdoch R.W."/>
            <person name="Higgins S."/>
            <person name="Loffler F."/>
        </authorList>
    </citation>
    <scope>NUCLEOTIDE SEQUENCE</scope>
</reference>
<name>A0A645JBL2_9ZZZZ</name>
<dbReference type="AlphaFoldDB" id="A0A645JBL2"/>